<dbReference type="OrthoDB" id="7306715at2"/>
<proteinExistence type="predicted"/>
<name>A0A1X7FP35_9PROT</name>
<evidence type="ECO:0008006" key="3">
    <source>
        <dbReference type="Google" id="ProtNLM"/>
    </source>
</evidence>
<organism evidence="1 2">
    <name type="scientific">Azospirillum oryzae</name>
    <dbReference type="NCBI Taxonomy" id="286727"/>
    <lineage>
        <taxon>Bacteria</taxon>
        <taxon>Pseudomonadati</taxon>
        <taxon>Pseudomonadota</taxon>
        <taxon>Alphaproteobacteria</taxon>
        <taxon>Rhodospirillales</taxon>
        <taxon>Azospirillaceae</taxon>
        <taxon>Azospirillum</taxon>
    </lineage>
</organism>
<dbReference type="EMBL" id="FXAK01000006">
    <property type="protein sequence ID" value="SMF55241.1"/>
    <property type="molecule type" value="Genomic_DNA"/>
</dbReference>
<gene>
    <name evidence="1" type="ORF">SAMN02982917_3056</name>
</gene>
<dbReference type="Proteomes" id="UP000192936">
    <property type="component" value="Unassembled WGS sequence"/>
</dbReference>
<reference evidence="1 2" key="1">
    <citation type="submission" date="2017-04" db="EMBL/GenBank/DDBJ databases">
        <authorList>
            <person name="Afonso C.L."/>
            <person name="Miller P.J."/>
            <person name="Scott M.A."/>
            <person name="Spackman E."/>
            <person name="Goraichik I."/>
            <person name="Dimitrov K.M."/>
            <person name="Suarez D.L."/>
            <person name="Swayne D.E."/>
        </authorList>
    </citation>
    <scope>NUCLEOTIDE SEQUENCE [LARGE SCALE GENOMIC DNA]</scope>
    <source>
        <strain evidence="1 2">A2P</strain>
    </source>
</reference>
<sequence>MPTTTTWTTRHAVTRMFGCDLAVVWRGPDLWSWTVTVAGEQVRSGSARTMSGAQDAAVRAAKAHTDDGGRIQLPLF</sequence>
<evidence type="ECO:0000313" key="1">
    <source>
        <dbReference type="EMBL" id="SMF55241.1"/>
    </source>
</evidence>
<evidence type="ECO:0000313" key="2">
    <source>
        <dbReference type="Proteomes" id="UP000192936"/>
    </source>
</evidence>
<protein>
    <recommendedName>
        <fullName evidence="3">DUF2188 domain-containing protein</fullName>
    </recommendedName>
</protein>
<accession>A0A1X7FP35</accession>
<dbReference type="RefSeq" id="WP_085086812.1">
    <property type="nucleotide sequence ID" value="NZ_FXAK01000006.1"/>
</dbReference>
<dbReference type="AlphaFoldDB" id="A0A1X7FP35"/>